<dbReference type="VEuPathDB" id="VectorBase:ASIC010075"/>
<reference evidence="1 3" key="1">
    <citation type="journal article" date="2014" name="BMC Genomics">
        <title>Genome sequence of Anopheles sinensis provides insight into genetics basis of mosquito competence for malaria parasites.</title>
        <authorList>
            <person name="Zhou D."/>
            <person name="Zhang D."/>
            <person name="Ding G."/>
            <person name="Shi L."/>
            <person name="Hou Q."/>
            <person name="Ye Y."/>
            <person name="Xu Y."/>
            <person name="Zhou H."/>
            <person name="Xiong C."/>
            <person name="Li S."/>
            <person name="Yu J."/>
            <person name="Hong S."/>
            <person name="Yu X."/>
            <person name="Zou P."/>
            <person name="Chen C."/>
            <person name="Chang X."/>
            <person name="Wang W."/>
            <person name="Lv Y."/>
            <person name="Sun Y."/>
            <person name="Ma L."/>
            <person name="Shen B."/>
            <person name="Zhu C."/>
        </authorList>
    </citation>
    <scope>NUCLEOTIDE SEQUENCE [LARGE SCALE GENOMIC DNA]</scope>
</reference>
<evidence type="ECO:0000313" key="3">
    <source>
        <dbReference type="Proteomes" id="UP000030765"/>
    </source>
</evidence>
<dbReference type="EMBL" id="KE525181">
    <property type="protein sequence ID" value="KFB42382.1"/>
    <property type="molecule type" value="Genomic_DNA"/>
</dbReference>
<keyword evidence="3" id="KW-1185">Reference proteome</keyword>
<dbReference type="EMBL" id="ATLV01017675">
    <property type="status" value="NOT_ANNOTATED_CDS"/>
    <property type="molecule type" value="Genomic_DNA"/>
</dbReference>
<name>A0A084VWN8_ANOSI</name>
<sequence length="122" mass="13375">MYRSSLSALFSRPATIASGPSGCDHGAAPVWRRHSKSTILSVSRADARDGEAKGWNYLSDPIEVTLARRRSQLPITHTGWCWGDTKPSQKHRALHIVRKHVVLLTILGRVCSSAVCIYIPGA</sequence>
<organism evidence="1">
    <name type="scientific">Anopheles sinensis</name>
    <name type="common">Mosquito</name>
    <dbReference type="NCBI Taxonomy" id="74873"/>
    <lineage>
        <taxon>Eukaryota</taxon>
        <taxon>Metazoa</taxon>
        <taxon>Ecdysozoa</taxon>
        <taxon>Arthropoda</taxon>
        <taxon>Hexapoda</taxon>
        <taxon>Insecta</taxon>
        <taxon>Pterygota</taxon>
        <taxon>Neoptera</taxon>
        <taxon>Endopterygota</taxon>
        <taxon>Diptera</taxon>
        <taxon>Nematocera</taxon>
        <taxon>Culicoidea</taxon>
        <taxon>Culicidae</taxon>
        <taxon>Anophelinae</taxon>
        <taxon>Anopheles</taxon>
    </lineage>
</organism>
<accession>A0A084VWN8</accession>
<dbReference type="EnsemblMetazoa" id="ASIC010075-RA">
    <property type="protein sequence ID" value="ASIC010075-PA"/>
    <property type="gene ID" value="ASIC010075"/>
</dbReference>
<protein>
    <submittedName>
        <fullName evidence="1 2">Uracil-DNA glycosylase</fullName>
    </submittedName>
</protein>
<evidence type="ECO:0000313" key="2">
    <source>
        <dbReference type="EnsemblMetazoa" id="ASIC010075-PA"/>
    </source>
</evidence>
<proteinExistence type="predicted"/>
<gene>
    <name evidence="1" type="ORF">ZHAS_00010075</name>
</gene>
<reference evidence="2" key="2">
    <citation type="submission" date="2020-05" db="UniProtKB">
        <authorList>
            <consortium name="EnsemblMetazoa"/>
        </authorList>
    </citation>
    <scope>IDENTIFICATION</scope>
</reference>
<dbReference type="Proteomes" id="UP000030765">
    <property type="component" value="Unassembled WGS sequence"/>
</dbReference>
<dbReference type="AlphaFoldDB" id="A0A084VWN8"/>
<evidence type="ECO:0000313" key="1">
    <source>
        <dbReference type="EMBL" id="KFB42382.1"/>
    </source>
</evidence>